<comment type="caution">
    <text evidence="2">The sequence shown here is derived from an EMBL/GenBank/DDBJ whole genome shotgun (WGS) entry which is preliminary data.</text>
</comment>
<dbReference type="AlphaFoldDB" id="A0AAW1I796"/>
<evidence type="ECO:0000259" key="1">
    <source>
        <dbReference type="Pfam" id="PF18124"/>
    </source>
</evidence>
<keyword evidence="3" id="KW-1185">Reference proteome</keyword>
<feature type="non-terminal residue" evidence="2">
    <location>
        <position position="47"/>
    </location>
</feature>
<dbReference type="EMBL" id="JASPKY010000794">
    <property type="protein sequence ID" value="KAK9685227.1"/>
    <property type="molecule type" value="Genomic_DNA"/>
</dbReference>
<feature type="domain" description="Kindlin-2 N-terminal" evidence="1">
    <location>
        <begin position="9"/>
        <end position="47"/>
    </location>
</feature>
<evidence type="ECO:0000313" key="3">
    <source>
        <dbReference type="Proteomes" id="UP001458880"/>
    </source>
</evidence>
<protein>
    <submittedName>
        <fullName evidence="2">Kindlin-2 N-terminal domain</fullName>
    </submittedName>
</protein>
<dbReference type="PANTHER" id="PTHR16160:SF13">
    <property type="entry name" value="FERMITIN 2-RELATED"/>
    <property type="match status" value="1"/>
</dbReference>
<dbReference type="InterPro" id="IPR037843">
    <property type="entry name" value="Kindlin/fermitin"/>
</dbReference>
<gene>
    <name evidence="2" type="ORF">QE152_g38202</name>
</gene>
<sequence>MMSNGQLIGDGSWDLIVHVTSLQTERSIRVKGDLHIGGVMLKLVEDL</sequence>
<dbReference type="InterPro" id="IPR040790">
    <property type="entry name" value="Kindlin_2_N"/>
</dbReference>
<accession>A0AAW1I796</accession>
<dbReference type="Proteomes" id="UP001458880">
    <property type="component" value="Unassembled WGS sequence"/>
</dbReference>
<proteinExistence type="predicted"/>
<organism evidence="2 3">
    <name type="scientific">Popillia japonica</name>
    <name type="common">Japanese beetle</name>
    <dbReference type="NCBI Taxonomy" id="7064"/>
    <lineage>
        <taxon>Eukaryota</taxon>
        <taxon>Metazoa</taxon>
        <taxon>Ecdysozoa</taxon>
        <taxon>Arthropoda</taxon>
        <taxon>Hexapoda</taxon>
        <taxon>Insecta</taxon>
        <taxon>Pterygota</taxon>
        <taxon>Neoptera</taxon>
        <taxon>Endopterygota</taxon>
        <taxon>Coleoptera</taxon>
        <taxon>Polyphaga</taxon>
        <taxon>Scarabaeiformia</taxon>
        <taxon>Scarabaeidae</taxon>
        <taxon>Rutelinae</taxon>
        <taxon>Popillia</taxon>
    </lineage>
</organism>
<reference evidence="2 3" key="1">
    <citation type="journal article" date="2024" name="BMC Genomics">
        <title>De novo assembly and annotation of Popillia japonica's genome with initial clues to its potential as an invasive pest.</title>
        <authorList>
            <person name="Cucini C."/>
            <person name="Boschi S."/>
            <person name="Funari R."/>
            <person name="Cardaioli E."/>
            <person name="Iannotti N."/>
            <person name="Marturano G."/>
            <person name="Paoli F."/>
            <person name="Bruttini M."/>
            <person name="Carapelli A."/>
            <person name="Frati F."/>
            <person name="Nardi F."/>
        </authorList>
    </citation>
    <scope>NUCLEOTIDE SEQUENCE [LARGE SCALE GENOMIC DNA]</scope>
    <source>
        <strain evidence="2">DMR45628</strain>
    </source>
</reference>
<dbReference type="GO" id="GO:0007160">
    <property type="term" value="P:cell-matrix adhesion"/>
    <property type="evidence" value="ECO:0007669"/>
    <property type="project" value="TreeGrafter"/>
</dbReference>
<name>A0AAW1I796_POPJA</name>
<dbReference type="GO" id="GO:0005178">
    <property type="term" value="F:integrin binding"/>
    <property type="evidence" value="ECO:0007669"/>
    <property type="project" value="TreeGrafter"/>
</dbReference>
<dbReference type="GO" id="GO:0030055">
    <property type="term" value="C:cell-substrate junction"/>
    <property type="evidence" value="ECO:0007669"/>
    <property type="project" value="TreeGrafter"/>
</dbReference>
<dbReference type="PANTHER" id="PTHR16160">
    <property type="entry name" value="FERMITIN 2-RELATED"/>
    <property type="match status" value="1"/>
</dbReference>
<dbReference type="Gene3D" id="3.10.20.90">
    <property type="entry name" value="Phosphatidylinositol 3-kinase Catalytic Subunit, Chain A, domain 1"/>
    <property type="match status" value="1"/>
</dbReference>
<dbReference type="Pfam" id="PF18124">
    <property type="entry name" value="Kindlin_2_N"/>
    <property type="match status" value="1"/>
</dbReference>
<dbReference type="GO" id="GO:0007229">
    <property type="term" value="P:integrin-mediated signaling pathway"/>
    <property type="evidence" value="ECO:0007669"/>
    <property type="project" value="InterPro"/>
</dbReference>
<evidence type="ECO:0000313" key="2">
    <source>
        <dbReference type="EMBL" id="KAK9685227.1"/>
    </source>
</evidence>